<evidence type="ECO:0000313" key="8">
    <source>
        <dbReference type="Proteomes" id="UP000327191"/>
    </source>
</evidence>
<evidence type="ECO:0000256" key="3">
    <source>
        <dbReference type="ARBA" id="ARBA00019758"/>
    </source>
</evidence>
<dbReference type="InterPro" id="IPR051057">
    <property type="entry name" value="PI-PLC_domain"/>
</dbReference>
<dbReference type="PROSITE" id="PS50007">
    <property type="entry name" value="PIPLC_X_DOMAIN"/>
    <property type="match status" value="1"/>
</dbReference>
<dbReference type="Gene3D" id="3.20.20.190">
    <property type="entry name" value="Phosphatidylinositol (PI) phosphodiesterase"/>
    <property type="match status" value="1"/>
</dbReference>
<evidence type="ECO:0000256" key="4">
    <source>
        <dbReference type="ARBA" id="ARBA00030474"/>
    </source>
</evidence>
<evidence type="ECO:0000256" key="1">
    <source>
        <dbReference type="ARBA" id="ARBA00001316"/>
    </source>
</evidence>
<dbReference type="InterPro" id="IPR000909">
    <property type="entry name" value="PLipase_C_PInositol-sp_X_dom"/>
</dbReference>
<protein>
    <recommendedName>
        <fullName evidence="3">1-phosphatidylinositol phosphodiesterase</fullName>
        <ecNumber evidence="2">4.6.1.13</ecNumber>
    </recommendedName>
    <alternativeName>
        <fullName evidence="4">Phosphatidylinositol diacylglycerol-lyase</fullName>
    </alternativeName>
    <alternativeName>
        <fullName evidence="5">Phosphatidylinositol-specific phospholipase C</fullName>
    </alternativeName>
</protein>
<dbReference type="Proteomes" id="UP000327191">
    <property type="component" value="Unassembled WGS sequence"/>
</dbReference>
<dbReference type="GO" id="GO:0008081">
    <property type="term" value="F:phosphoric diester hydrolase activity"/>
    <property type="evidence" value="ECO:0007669"/>
    <property type="project" value="InterPro"/>
</dbReference>
<dbReference type="EC" id="4.6.1.13" evidence="2"/>
<dbReference type="Pfam" id="PF00388">
    <property type="entry name" value="PI-PLC-X"/>
    <property type="match status" value="1"/>
</dbReference>
<reference evidence="7 8" key="1">
    <citation type="submission" date="2019-09" db="EMBL/GenBank/DDBJ databases">
        <authorList>
            <person name="Chandra G."/>
            <person name="Truman W A."/>
        </authorList>
    </citation>
    <scope>NUCLEOTIDE SEQUENCE [LARGE SCALE GENOMIC DNA]</scope>
    <source>
        <strain evidence="7">PS938</strain>
    </source>
</reference>
<comment type="catalytic activity">
    <reaction evidence="1">
        <text>a 1,2-diacyl-sn-glycero-3-phospho-(1D-myo-inositol) = 1D-myo-inositol 1,2-cyclic phosphate + a 1,2-diacyl-sn-glycerol</text>
        <dbReference type="Rhea" id="RHEA:17093"/>
        <dbReference type="ChEBI" id="CHEBI:17815"/>
        <dbReference type="ChEBI" id="CHEBI:57880"/>
        <dbReference type="ChEBI" id="CHEBI:58484"/>
        <dbReference type="EC" id="4.6.1.13"/>
    </reaction>
</comment>
<evidence type="ECO:0000256" key="5">
    <source>
        <dbReference type="ARBA" id="ARBA00030782"/>
    </source>
</evidence>
<dbReference type="PANTHER" id="PTHR13593">
    <property type="match status" value="1"/>
</dbReference>
<organism evidence="7 8">
    <name type="scientific">Pseudomonas fluorescens</name>
    <dbReference type="NCBI Taxonomy" id="294"/>
    <lineage>
        <taxon>Bacteria</taxon>
        <taxon>Pseudomonadati</taxon>
        <taxon>Pseudomonadota</taxon>
        <taxon>Gammaproteobacteria</taxon>
        <taxon>Pseudomonadales</taxon>
        <taxon>Pseudomonadaceae</taxon>
        <taxon>Pseudomonas</taxon>
    </lineage>
</organism>
<dbReference type="RefSeq" id="WP_150672468.1">
    <property type="nucleotide sequence ID" value="NZ_CABVJE010000007.1"/>
</dbReference>
<dbReference type="SUPFAM" id="SSF51695">
    <property type="entry name" value="PLC-like phosphodiesterases"/>
    <property type="match status" value="1"/>
</dbReference>
<evidence type="ECO:0000313" key="7">
    <source>
        <dbReference type="EMBL" id="VVP94071.1"/>
    </source>
</evidence>
<feature type="domain" description="Phosphatidylinositol-specific phospholipase C X" evidence="6">
    <location>
        <begin position="42"/>
        <end position="128"/>
    </location>
</feature>
<dbReference type="OrthoDB" id="7021323at2"/>
<dbReference type="EMBL" id="CABVJE010000007">
    <property type="protein sequence ID" value="VVP94071.1"/>
    <property type="molecule type" value="Genomic_DNA"/>
</dbReference>
<evidence type="ECO:0000259" key="6">
    <source>
        <dbReference type="Pfam" id="PF00388"/>
    </source>
</evidence>
<dbReference type="GO" id="GO:0006629">
    <property type="term" value="P:lipid metabolic process"/>
    <property type="evidence" value="ECO:0007669"/>
    <property type="project" value="InterPro"/>
</dbReference>
<evidence type="ECO:0000256" key="2">
    <source>
        <dbReference type="ARBA" id="ARBA00012581"/>
    </source>
</evidence>
<dbReference type="PANTHER" id="PTHR13593:SF113">
    <property type="entry name" value="SI:DKEY-266F7.9"/>
    <property type="match status" value="1"/>
</dbReference>
<dbReference type="InterPro" id="IPR017946">
    <property type="entry name" value="PLC-like_Pdiesterase_TIM-brl"/>
</dbReference>
<dbReference type="CDD" id="cd08557">
    <property type="entry name" value="PI-PLCc_bacteria_like"/>
    <property type="match status" value="1"/>
</dbReference>
<name>A0A5E7T4R7_PSEFL</name>
<proteinExistence type="predicted"/>
<sequence>MTTNYPYRSWMAATPSIDNLTLLELVWPGAHNAGVDYDFSYPAYLQPAKHWFVCQDGPFIQQLNEGVRALDLRFYSNEHWQGARKFNTFHGYNTLTGRSLTELFKSLNFFLDENPDEFVVLDISKLQGHDELEFDYKGFQEAIMSELGTRLIPKKNCHLTLGKLKQTSHLQRIVFACGWHPDLDSPLYWPKVKSRWSGNDITSPEALKQFIERTLLSPPDKNSFWSLSATSYGKLTGVKRITQELNDWFGPNSGWAPKCSIINADFIGDTQLVAYCREINFFRGMRKT</sequence>
<dbReference type="AlphaFoldDB" id="A0A5E7T4R7"/>
<accession>A0A5E7T4R7</accession>
<gene>
    <name evidence="7" type="ORF">PS938_01851</name>
</gene>